<accession>A0A9P0VYZ9</accession>
<sequence length="327" mass="37943">MSIEKEFKPPPYDPSYSIHKYPTDDKKGFDELAKAELEVFEPIEINGKVVDWDFVNYNEQMGYEITTYVSQDARAKYKASKEVKTKEVLDLQRSGYAIPLLKTDHSWKALYSHSLMKILRFVPPPADQNRLFDPKLDRYEFCMVRKWVCSSYNRFEFNFTPNPTNKAEDFTLYMIYHRRNPIADVSPYNGKRYRFITPKLWSLKRDWSYELHELSEEQDSLADNLHKDGKVPKNNPLLGSAWKNNILPQVKDTDSFKGNELGVAVYREKLYKVAPVRFGYSKTVPGEAAQQCDSESINSVSDEALVILCLVSVLKNVEDNRALGIDF</sequence>
<proteinExistence type="predicted"/>
<protein>
    <submittedName>
        <fullName evidence="1">Uncharacterized protein</fullName>
    </submittedName>
</protein>
<comment type="caution">
    <text evidence="1">The sequence shown here is derived from an EMBL/GenBank/DDBJ whole genome shotgun (WGS) entry which is preliminary data.</text>
</comment>
<keyword evidence="2" id="KW-1185">Reference proteome</keyword>
<dbReference type="Proteomes" id="UP000837801">
    <property type="component" value="Unassembled WGS sequence"/>
</dbReference>
<gene>
    <name evidence="1" type="ORF">CLIB1423_09S00980</name>
</gene>
<organism evidence="1 2">
    <name type="scientific">[Candida] railenensis</name>
    <dbReference type="NCBI Taxonomy" id="45579"/>
    <lineage>
        <taxon>Eukaryota</taxon>
        <taxon>Fungi</taxon>
        <taxon>Dikarya</taxon>
        <taxon>Ascomycota</taxon>
        <taxon>Saccharomycotina</taxon>
        <taxon>Pichiomycetes</taxon>
        <taxon>Debaryomycetaceae</taxon>
        <taxon>Kurtzmaniella</taxon>
    </lineage>
</organism>
<name>A0A9P0VYZ9_9ASCO</name>
<dbReference type="AlphaFoldDB" id="A0A9P0VYZ9"/>
<evidence type="ECO:0000313" key="1">
    <source>
        <dbReference type="EMBL" id="CAH2353018.1"/>
    </source>
</evidence>
<evidence type="ECO:0000313" key="2">
    <source>
        <dbReference type="Proteomes" id="UP000837801"/>
    </source>
</evidence>
<dbReference type="EMBL" id="CAKXYY010000009">
    <property type="protein sequence ID" value="CAH2353018.1"/>
    <property type="molecule type" value="Genomic_DNA"/>
</dbReference>
<reference evidence="1" key="1">
    <citation type="submission" date="2022-03" db="EMBL/GenBank/DDBJ databases">
        <authorList>
            <person name="Legras J.-L."/>
            <person name="Devillers H."/>
            <person name="Grondin C."/>
        </authorList>
    </citation>
    <scope>NUCLEOTIDE SEQUENCE</scope>
    <source>
        <strain evidence="1">CLIB 1423</strain>
    </source>
</reference>
<dbReference type="OrthoDB" id="4026683at2759"/>